<evidence type="ECO:0000256" key="2">
    <source>
        <dbReference type="ARBA" id="ARBA00022692"/>
    </source>
</evidence>
<dbReference type="PANTHER" id="PTHR22773">
    <property type="entry name" value="NADH DEHYDROGENASE"/>
    <property type="match status" value="1"/>
</dbReference>
<feature type="transmembrane region" description="Helical" evidence="5">
    <location>
        <begin position="40"/>
        <end position="59"/>
    </location>
</feature>
<sequence>HLAVLVTFKLGAFLVISLLECEGRGHELEHYHGLARRDPLIAISMMVFMLALAGVPPLAGFLSKLMMVSGIISSTVGDVAGASLSETMSSLSWVFWLAILIFINSAISLFYYLRICVVMFYEETDLNLRLSRAPMLRIAIMLCTMGAVVFGFGVLADVLASAAADAATALFS</sequence>
<comment type="subcellular location">
    <subcellularLocation>
        <location evidence="1">Membrane</location>
        <topology evidence="1">Multi-pass membrane protein</topology>
    </subcellularLocation>
</comment>
<evidence type="ECO:0000256" key="1">
    <source>
        <dbReference type="ARBA" id="ARBA00004141"/>
    </source>
</evidence>
<evidence type="ECO:0000313" key="7">
    <source>
        <dbReference type="EMBL" id="SVE02138.1"/>
    </source>
</evidence>
<feature type="transmembrane region" description="Helical" evidence="5">
    <location>
        <begin position="93"/>
        <end position="113"/>
    </location>
</feature>
<evidence type="ECO:0000256" key="4">
    <source>
        <dbReference type="ARBA" id="ARBA00023136"/>
    </source>
</evidence>
<keyword evidence="4 5" id="KW-0472">Membrane</keyword>
<feature type="domain" description="NADH:quinone oxidoreductase/Mrp antiporter transmembrane" evidence="6">
    <location>
        <begin position="2"/>
        <end position="82"/>
    </location>
</feature>
<organism evidence="7">
    <name type="scientific">marine metagenome</name>
    <dbReference type="NCBI Taxonomy" id="408172"/>
    <lineage>
        <taxon>unclassified sequences</taxon>
        <taxon>metagenomes</taxon>
        <taxon>ecological metagenomes</taxon>
    </lineage>
</organism>
<dbReference type="AlphaFoldDB" id="A0A383A559"/>
<reference evidence="7" key="1">
    <citation type="submission" date="2018-05" db="EMBL/GenBank/DDBJ databases">
        <authorList>
            <person name="Lanie J.A."/>
            <person name="Ng W.-L."/>
            <person name="Kazmierczak K.M."/>
            <person name="Andrzejewski T.M."/>
            <person name="Davidsen T.M."/>
            <person name="Wayne K.J."/>
            <person name="Tettelin H."/>
            <person name="Glass J.I."/>
            <person name="Rusch D."/>
            <person name="Podicherti R."/>
            <person name="Tsui H.-C.T."/>
            <person name="Winkler M.E."/>
        </authorList>
    </citation>
    <scope>NUCLEOTIDE SEQUENCE</scope>
</reference>
<evidence type="ECO:0000259" key="6">
    <source>
        <dbReference type="Pfam" id="PF00361"/>
    </source>
</evidence>
<keyword evidence="2 5" id="KW-0812">Transmembrane</keyword>
<gene>
    <name evidence="7" type="ORF">METZ01_LOCUS454992</name>
</gene>
<dbReference type="Pfam" id="PF00361">
    <property type="entry name" value="Proton_antipo_M"/>
    <property type="match status" value="1"/>
</dbReference>
<feature type="non-terminal residue" evidence="7">
    <location>
        <position position="1"/>
    </location>
</feature>
<protein>
    <recommendedName>
        <fullName evidence="6">NADH:quinone oxidoreductase/Mrp antiporter transmembrane domain-containing protein</fullName>
    </recommendedName>
</protein>
<feature type="transmembrane region" description="Helical" evidence="5">
    <location>
        <begin position="134"/>
        <end position="156"/>
    </location>
</feature>
<dbReference type="EMBL" id="UINC01188764">
    <property type="protein sequence ID" value="SVE02138.1"/>
    <property type="molecule type" value="Genomic_DNA"/>
</dbReference>
<name>A0A383A559_9ZZZZ</name>
<dbReference type="GO" id="GO:0016020">
    <property type="term" value="C:membrane"/>
    <property type="evidence" value="ECO:0007669"/>
    <property type="project" value="UniProtKB-SubCell"/>
</dbReference>
<dbReference type="InterPro" id="IPR001750">
    <property type="entry name" value="ND/Mrp_TM"/>
</dbReference>
<evidence type="ECO:0000256" key="3">
    <source>
        <dbReference type="ARBA" id="ARBA00022989"/>
    </source>
</evidence>
<keyword evidence="3 5" id="KW-1133">Transmembrane helix</keyword>
<evidence type="ECO:0000256" key="5">
    <source>
        <dbReference type="SAM" id="Phobius"/>
    </source>
</evidence>
<proteinExistence type="predicted"/>
<accession>A0A383A559</accession>